<dbReference type="Pfam" id="PF13424">
    <property type="entry name" value="TPR_12"/>
    <property type="match status" value="7"/>
</dbReference>
<evidence type="ECO:0000313" key="6">
    <source>
        <dbReference type="Proteomes" id="UP001163105"/>
    </source>
</evidence>
<dbReference type="Proteomes" id="UP001163105">
    <property type="component" value="Unassembled WGS sequence"/>
</dbReference>
<dbReference type="InterPro" id="IPR002641">
    <property type="entry name" value="PNPLA_dom"/>
</dbReference>
<feature type="active site" description="Nucleophile" evidence="2">
    <location>
        <position position="76"/>
    </location>
</feature>
<dbReference type="Gene3D" id="1.25.40.10">
    <property type="entry name" value="Tetratricopeptide repeat domain"/>
    <property type="match status" value="4"/>
</dbReference>
<dbReference type="Pfam" id="PF01734">
    <property type="entry name" value="Patatin"/>
    <property type="match status" value="1"/>
</dbReference>
<evidence type="ECO:0000256" key="2">
    <source>
        <dbReference type="PROSITE-ProRule" id="PRU01161"/>
    </source>
</evidence>
<proteinExistence type="predicted"/>
<dbReference type="GO" id="GO:0046486">
    <property type="term" value="P:glycerolipid metabolic process"/>
    <property type="evidence" value="ECO:0007669"/>
    <property type="project" value="UniProtKB-ARBA"/>
</dbReference>
<feature type="short sequence motif" description="GXGXXG" evidence="2">
    <location>
        <begin position="34"/>
        <end position="39"/>
    </location>
</feature>
<evidence type="ECO:0000256" key="3">
    <source>
        <dbReference type="SAM" id="MobiDB-lite"/>
    </source>
</evidence>
<dbReference type="InterPro" id="IPR053137">
    <property type="entry name" value="NLR-like"/>
</dbReference>
<keyword evidence="1 2" id="KW-0443">Lipid metabolism</keyword>
<dbReference type="GO" id="GO:0016042">
    <property type="term" value="P:lipid catabolic process"/>
    <property type="evidence" value="ECO:0007669"/>
    <property type="project" value="UniProtKB-UniRule"/>
</dbReference>
<dbReference type="SUPFAM" id="SSF52540">
    <property type="entry name" value="P-loop containing nucleoside triphosphate hydrolases"/>
    <property type="match status" value="1"/>
</dbReference>
<dbReference type="InterPro" id="IPR016035">
    <property type="entry name" value="Acyl_Trfase/lysoPLipase"/>
</dbReference>
<keyword evidence="2" id="KW-0442">Lipid degradation</keyword>
<name>A0AB34FHX3_9HYPO</name>
<dbReference type="Gene3D" id="3.40.1090.10">
    <property type="entry name" value="Cytosolic phospholipase A2 catalytic domain"/>
    <property type="match status" value="1"/>
</dbReference>
<dbReference type="GO" id="GO:0016787">
    <property type="term" value="F:hydrolase activity"/>
    <property type="evidence" value="ECO:0007669"/>
    <property type="project" value="UniProtKB-UniRule"/>
</dbReference>
<feature type="domain" description="PNPLA" evidence="4">
    <location>
        <begin position="30"/>
        <end position="226"/>
    </location>
</feature>
<evidence type="ECO:0000259" key="4">
    <source>
        <dbReference type="PROSITE" id="PS51635"/>
    </source>
</evidence>
<dbReference type="InterPro" id="IPR002182">
    <property type="entry name" value="NB-ARC"/>
</dbReference>
<dbReference type="InterPro" id="IPR019734">
    <property type="entry name" value="TPR_rpt"/>
</dbReference>
<feature type="active site" description="Proton acceptor" evidence="2">
    <location>
        <position position="213"/>
    </location>
</feature>
<feature type="compositionally biased region" description="Low complexity" evidence="3">
    <location>
        <begin position="359"/>
        <end position="370"/>
    </location>
</feature>
<dbReference type="Pfam" id="PF13374">
    <property type="entry name" value="TPR_10"/>
    <property type="match status" value="4"/>
</dbReference>
<reference evidence="5" key="1">
    <citation type="submission" date="2023-01" db="EMBL/GenBank/DDBJ databases">
        <title>The growth and conidiation of Purpureocillium lavendulum are regulated by nitrogen source and histone H3K14 acetylation.</title>
        <authorList>
            <person name="Tang P."/>
            <person name="Han J."/>
            <person name="Zhang C."/>
            <person name="Tang P."/>
            <person name="Qi F."/>
            <person name="Zhang K."/>
            <person name="Liang L."/>
        </authorList>
    </citation>
    <scope>NUCLEOTIDE SEQUENCE</scope>
    <source>
        <strain evidence="5">YMF1.00683</strain>
    </source>
</reference>
<gene>
    <name evidence="5" type="ORF">O9K51_09499</name>
</gene>
<accession>A0AB34FHX3</accession>
<dbReference type="Gene3D" id="3.40.50.300">
    <property type="entry name" value="P-loop containing nucleotide triphosphate hydrolases"/>
    <property type="match status" value="1"/>
</dbReference>
<feature type="short sequence motif" description="DGA/G" evidence="2">
    <location>
        <begin position="213"/>
        <end position="215"/>
    </location>
</feature>
<protein>
    <submittedName>
        <fullName evidence="5">Endonuclease/exonuclease/phosphatase</fullName>
    </submittedName>
</protein>
<dbReference type="GO" id="GO:0043531">
    <property type="term" value="F:ADP binding"/>
    <property type="evidence" value="ECO:0007669"/>
    <property type="project" value="InterPro"/>
</dbReference>
<dbReference type="InterPro" id="IPR027417">
    <property type="entry name" value="P-loop_NTPase"/>
</dbReference>
<keyword evidence="5" id="KW-0540">Nuclease</keyword>
<feature type="short sequence motif" description="GXSXG" evidence="2">
    <location>
        <begin position="74"/>
        <end position="78"/>
    </location>
</feature>
<dbReference type="GO" id="GO:0004519">
    <property type="term" value="F:endonuclease activity"/>
    <property type="evidence" value="ECO:0007669"/>
    <property type="project" value="UniProtKB-KW"/>
</dbReference>
<sequence>MRNPKITNEDMGPSAKKYINIVLELIAKKIKNDGGGIRGLSELLVLEEIMNRIKYDLRQDEDLLPADFFDLIGGTSTGGLIALLLGRLRRSVPQARTEYVRIAEEVFSFPTYLKKNSFDGGKLEDAVKKLLGTDRSEEKMLEKDVSCKVFVCAVPQQDIKARAGPRLFRTYCVRENASFNCTIWEACRATSAAPSYFEPIQIGDDGEQETFVDGGLGYNNPVEQVLEEASRIFPGRKVACVVSIGTGVASAIAFPDSPKTSPVKLIKALKKMATESDTTAEKIHKRFQNVKDTYFRFSVDRGLQGIGLEEWKELSNVRSFTTEYLKLHIVSEQVNKVVKGLLASKAVSQEGPNRLIQFSRGSSGAGSSQGPPRTIEWQPNQGSIPSFRYTTEQLVSQIPKFLPQRHWTVPFGKNKNFVGRASILAQLLEKISPVTEEDDCQRTAIEGLGGIGKTQIAIEAAFRVRDQHPDCSIFWVPAVDTASFEKAYHEIGQKLKVPGIDEDEADIKKLVQTALCRDGAGLWLLIVDNADDADLLFGGNNLADYLPFSRKGSILFTTRNHKVIGELDIPRSNVMVVEEMSKDEALELFKTCLDEGQIGDTEGTTRLFEFLAYLPLALRQAAAYMATHRISATIYFEFCQSSEKDAIELLSENFKDRHRYNTSQNPVATTWLISFRHISRDNPLAAEYLQFMSFLSEKNIPNSLLPSSKQSRRVLEAIGTLKGYAFISEQSDQGPYDMHRLVSLAMRNWLDKEKKLKECATMVICRLNKVFPYPTHENRATWETYLPHAQKVLGFRDETTDKLAMLSLLFNVGTSNVRLGVYAGAGAMYTEVIDLQREVLGDKHPETIKSMASLAWLYSKQGKNDEAEKRTIETIGLQRDVLGDKHQETIKSMASLASIYSKQGKNDEAEKRTIEVIDLQREVLGGKHPDTIASMAALAWIYSKQGKNDEAQERSIEALSLQREVLGGKHPETIKSMASLAWIYSKQGKNDEAEKRSVEVIGLWRQVRGDKHPDTIKSMATLAWIYSKQGKNDEAEKRTIETIGLQRDVLGDKHPETIKSMASLAWIYSKQGRTDEAEKRTIEAIGLQREVLGDKHPDTIASMASLASICSKQGKNDEAEERSIEVLGLQREVLGDKHPETIGSMAALASIYCKQGKNDEAEKRTIETIGLWREVFDDKHPDTIASMATLASIYSKQGKNDEAERCCIEVIGLQQEVLGGKHPSTIKSMASLASIYSKQGKNDEAEKRTIEVIGLWREVLGNKHPDTIASMAGLAGIYSKQGKNDEAEERTVEVIGLQREVLGDKHPETIASMASLASIHSKQGKNDVAERRTIEAIGLQREVLGDKHPNTIKSMASLASIYSKQGKNYEAEKRTIEVIGLWREVLGDKYPDTIASMAGLAGIYSKQGKNDEAERWYIAVIDLQREVLGDKHPNTIMSMASLAWIYSKQGKNDEAEKRTIEVIGLRRQVRGDKHPDTIASMAGLAGIYGRQGKNNEAERYYIAVIDLQREVLGDKHPNTIKSMASLAWIYSKQGKNDEAEKKIIEVIGLQREVLEFDLVLNLFVGLTILFERVGIRTEKNGSGDEIDDVATATEPTMLLFEPQLTAQVFKARVVALRIVCDKVSDAVLEPILVKYLADTIGEIFPAVTTFNPGQTEEKRTEVPFVVKKVYGKAK</sequence>
<dbReference type="InterPro" id="IPR011990">
    <property type="entry name" value="TPR-like_helical_dom_sf"/>
</dbReference>
<dbReference type="Pfam" id="PF00931">
    <property type="entry name" value="NB-ARC"/>
    <property type="match status" value="1"/>
</dbReference>
<dbReference type="EMBL" id="JAQHRD010000009">
    <property type="protein sequence ID" value="KAJ6438077.1"/>
    <property type="molecule type" value="Genomic_DNA"/>
</dbReference>
<dbReference type="SUPFAM" id="SSF48452">
    <property type="entry name" value="TPR-like"/>
    <property type="match status" value="5"/>
</dbReference>
<dbReference type="PANTHER" id="PTHR46082">
    <property type="entry name" value="ATP/GTP-BINDING PROTEIN-RELATED"/>
    <property type="match status" value="1"/>
</dbReference>
<dbReference type="SUPFAM" id="SSF52151">
    <property type="entry name" value="FabD/lysophospholipase-like"/>
    <property type="match status" value="1"/>
</dbReference>
<dbReference type="PANTHER" id="PTHR46082:SF6">
    <property type="entry name" value="AAA+ ATPASE DOMAIN-CONTAINING PROTEIN-RELATED"/>
    <property type="match status" value="1"/>
</dbReference>
<evidence type="ECO:0000313" key="5">
    <source>
        <dbReference type="EMBL" id="KAJ6438077.1"/>
    </source>
</evidence>
<dbReference type="CDD" id="cd07216">
    <property type="entry name" value="Pat17_PNPLA8_PNPLA9_like3"/>
    <property type="match status" value="1"/>
</dbReference>
<organism evidence="5 6">
    <name type="scientific">Purpureocillium lavendulum</name>
    <dbReference type="NCBI Taxonomy" id="1247861"/>
    <lineage>
        <taxon>Eukaryota</taxon>
        <taxon>Fungi</taxon>
        <taxon>Dikarya</taxon>
        <taxon>Ascomycota</taxon>
        <taxon>Pezizomycotina</taxon>
        <taxon>Sordariomycetes</taxon>
        <taxon>Hypocreomycetidae</taxon>
        <taxon>Hypocreales</taxon>
        <taxon>Ophiocordycipitaceae</taxon>
        <taxon>Purpureocillium</taxon>
    </lineage>
</organism>
<keyword evidence="5" id="KW-0255">Endonuclease</keyword>
<feature type="region of interest" description="Disordered" evidence="3">
    <location>
        <begin position="353"/>
        <end position="376"/>
    </location>
</feature>
<keyword evidence="6" id="KW-1185">Reference proteome</keyword>
<comment type="caution">
    <text evidence="5">The sequence shown here is derived from an EMBL/GenBank/DDBJ whole genome shotgun (WGS) entry which is preliminary data.</text>
</comment>
<evidence type="ECO:0000256" key="1">
    <source>
        <dbReference type="ARBA" id="ARBA00023098"/>
    </source>
</evidence>
<dbReference type="SMART" id="SM00028">
    <property type="entry name" value="TPR"/>
    <property type="match status" value="17"/>
</dbReference>
<keyword evidence="2" id="KW-0378">Hydrolase</keyword>
<dbReference type="PROSITE" id="PS51635">
    <property type="entry name" value="PNPLA"/>
    <property type="match status" value="1"/>
</dbReference>